<organism evidence="1 2">
    <name type="scientific">Aporhodopirellula aestuarii</name>
    <dbReference type="NCBI Taxonomy" id="2950107"/>
    <lineage>
        <taxon>Bacteria</taxon>
        <taxon>Pseudomonadati</taxon>
        <taxon>Planctomycetota</taxon>
        <taxon>Planctomycetia</taxon>
        <taxon>Pirellulales</taxon>
        <taxon>Pirellulaceae</taxon>
        <taxon>Aporhodopirellula</taxon>
    </lineage>
</organism>
<evidence type="ECO:0000313" key="2">
    <source>
        <dbReference type="Proteomes" id="UP001202961"/>
    </source>
</evidence>
<gene>
    <name evidence="1" type="ORF">NB063_29025</name>
</gene>
<protein>
    <submittedName>
        <fullName evidence="1">Uncharacterized protein</fullName>
    </submittedName>
</protein>
<evidence type="ECO:0000313" key="1">
    <source>
        <dbReference type="EMBL" id="MCM2374685.1"/>
    </source>
</evidence>
<proteinExistence type="predicted"/>
<reference evidence="1 2" key="1">
    <citation type="journal article" date="2022" name="Syst. Appl. Microbiol.">
        <title>Rhodopirellula aestuarii sp. nov., a novel member of the genus Rhodopirellula isolated from brackish sediments collected in the Tagus River estuary, Portugal.</title>
        <authorList>
            <person name="Vitorino I.R."/>
            <person name="Klimek D."/>
            <person name="Calusinska M."/>
            <person name="Lobo-da-Cunha A."/>
            <person name="Vasconcelos V."/>
            <person name="Lage O.M."/>
        </authorList>
    </citation>
    <scope>NUCLEOTIDE SEQUENCE [LARGE SCALE GENOMIC DNA]</scope>
    <source>
        <strain evidence="1 2">ICT_H3.1</strain>
    </source>
</reference>
<sequence length="59" mass="6330">MQQDPCPTNAEEAIDIAESGLLAATETLTVRSIAGQKYDRIIKQSIGEIPNAALEEAPF</sequence>
<keyword evidence="2" id="KW-1185">Reference proteome</keyword>
<accession>A0ABT0UCP1</accession>
<dbReference type="RefSeq" id="WP_250932708.1">
    <property type="nucleotide sequence ID" value="NZ_JAMQBK010000096.1"/>
</dbReference>
<comment type="caution">
    <text evidence="1">The sequence shown here is derived from an EMBL/GenBank/DDBJ whole genome shotgun (WGS) entry which is preliminary data.</text>
</comment>
<dbReference type="Proteomes" id="UP001202961">
    <property type="component" value="Unassembled WGS sequence"/>
</dbReference>
<name>A0ABT0UCP1_9BACT</name>
<dbReference type="EMBL" id="JAMQBK010000096">
    <property type="protein sequence ID" value="MCM2374685.1"/>
    <property type="molecule type" value="Genomic_DNA"/>
</dbReference>